<dbReference type="Proteomes" id="UP000247498">
    <property type="component" value="Unassembled WGS sequence"/>
</dbReference>
<accession>A0A2V0PIH4</accession>
<evidence type="ECO:0000313" key="3">
    <source>
        <dbReference type="Proteomes" id="UP000247498"/>
    </source>
</evidence>
<proteinExistence type="predicted"/>
<dbReference type="Gene3D" id="2.30.180.10">
    <property type="entry name" value="FAS1 domain"/>
    <property type="match status" value="1"/>
</dbReference>
<organism evidence="2 3">
    <name type="scientific">Raphidocelis subcapitata</name>
    <dbReference type="NCBI Taxonomy" id="307507"/>
    <lineage>
        <taxon>Eukaryota</taxon>
        <taxon>Viridiplantae</taxon>
        <taxon>Chlorophyta</taxon>
        <taxon>core chlorophytes</taxon>
        <taxon>Chlorophyceae</taxon>
        <taxon>CS clade</taxon>
        <taxon>Sphaeropleales</taxon>
        <taxon>Selenastraceae</taxon>
        <taxon>Raphidocelis</taxon>
    </lineage>
</organism>
<evidence type="ECO:0000313" key="2">
    <source>
        <dbReference type="EMBL" id="GBF97743.1"/>
    </source>
</evidence>
<dbReference type="InParanoid" id="A0A2V0PIH4"/>
<protein>
    <submittedName>
        <fullName evidence="2">Uncharacterized protein</fullName>
    </submittedName>
</protein>
<sequence>MRCFATAVVLVACLAVAARAAAPLYEMPPPKPWPATFDSTTEEVVPGLEPTDGFAINATTPNLEPLAPLLATIRPIGPIVYSLQRALNLTERHPTLPGHDLQNKTSLTILTPSAEAMLKLPFQLSAAGLLEDRDRELLLTVPLLKAAADSRRLALMSQQVAHNMALKRMVPYAYLNNATRLTTRLGFPVSVMVSPDGRDKYFVSGNCTAKIVKPDHGGRPMIPAVAYVVDSFLLPLEWKL</sequence>
<dbReference type="SUPFAM" id="SSF82153">
    <property type="entry name" value="FAS1 domain"/>
    <property type="match status" value="1"/>
</dbReference>
<keyword evidence="3" id="KW-1185">Reference proteome</keyword>
<feature type="signal peptide" evidence="1">
    <location>
        <begin position="1"/>
        <end position="20"/>
    </location>
</feature>
<comment type="caution">
    <text evidence="2">The sequence shown here is derived from an EMBL/GenBank/DDBJ whole genome shotgun (WGS) entry which is preliminary data.</text>
</comment>
<dbReference type="AlphaFoldDB" id="A0A2V0PIH4"/>
<reference evidence="2 3" key="1">
    <citation type="journal article" date="2018" name="Sci. Rep.">
        <title>Raphidocelis subcapitata (=Pseudokirchneriella subcapitata) provides an insight into genome evolution and environmental adaptations in the Sphaeropleales.</title>
        <authorList>
            <person name="Suzuki S."/>
            <person name="Yamaguchi H."/>
            <person name="Nakajima N."/>
            <person name="Kawachi M."/>
        </authorList>
    </citation>
    <scope>NUCLEOTIDE SEQUENCE [LARGE SCALE GENOMIC DNA]</scope>
    <source>
        <strain evidence="2 3">NIES-35</strain>
    </source>
</reference>
<gene>
    <name evidence="2" type="ORF">Rsub_10907</name>
</gene>
<dbReference type="EMBL" id="BDRX01000106">
    <property type="protein sequence ID" value="GBF97743.1"/>
    <property type="molecule type" value="Genomic_DNA"/>
</dbReference>
<dbReference type="InterPro" id="IPR036378">
    <property type="entry name" value="FAS1_dom_sf"/>
</dbReference>
<name>A0A2V0PIH4_9CHLO</name>
<feature type="chain" id="PRO_5015957096" evidence="1">
    <location>
        <begin position="21"/>
        <end position="240"/>
    </location>
</feature>
<evidence type="ECO:0000256" key="1">
    <source>
        <dbReference type="SAM" id="SignalP"/>
    </source>
</evidence>
<keyword evidence="1" id="KW-0732">Signal</keyword>